<dbReference type="EMBL" id="CAAALY010030396">
    <property type="protein sequence ID" value="VEL16923.1"/>
    <property type="molecule type" value="Genomic_DNA"/>
</dbReference>
<organism evidence="1 2">
    <name type="scientific">Protopolystoma xenopodis</name>
    <dbReference type="NCBI Taxonomy" id="117903"/>
    <lineage>
        <taxon>Eukaryota</taxon>
        <taxon>Metazoa</taxon>
        <taxon>Spiralia</taxon>
        <taxon>Lophotrochozoa</taxon>
        <taxon>Platyhelminthes</taxon>
        <taxon>Monogenea</taxon>
        <taxon>Polyopisthocotylea</taxon>
        <taxon>Polystomatidea</taxon>
        <taxon>Polystomatidae</taxon>
        <taxon>Protopolystoma</taxon>
    </lineage>
</organism>
<sequence>MVEPTNISSRQASGWLFTRQAEQLTLQASAVYLNNNTSACSLLSRSKWRLHTEAGEKQSSRRERVENVSIL</sequence>
<gene>
    <name evidence="1" type="ORF">PXEA_LOCUS10363</name>
</gene>
<accession>A0A3S5AC21</accession>
<dbReference type="Proteomes" id="UP000784294">
    <property type="component" value="Unassembled WGS sequence"/>
</dbReference>
<name>A0A3S5AC21_9PLAT</name>
<keyword evidence="2" id="KW-1185">Reference proteome</keyword>
<reference evidence="1" key="1">
    <citation type="submission" date="2018-11" db="EMBL/GenBank/DDBJ databases">
        <authorList>
            <consortium name="Pathogen Informatics"/>
        </authorList>
    </citation>
    <scope>NUCLEOTIDE SEQUENCE</scope>
</reference>
<comment type="caution">
    <text evidence="1">The sequence shown here is derived from an EMBL/GenBank/DDBJ whole genome shotgun (WGS) entry which is preliminary data.</text>
</comment>
<protein>
    <submittedName>
        <fullName evidence="1">Uncharacterized protein</fullName>
    </submittedName>
</protein>
<dbReference type="AlphaFoldDB" id="A0A3S5AC21"/>
<proteinExistence type="predicted"/>
<evidence type="ECO:0000313" key="1">
    <source>
        <dbReference type="EMBL" id="VEL16923.1"/>
    </source>
</evidence>
<evidence type="ECO:0000313" key="2">
    <source>
        <dbReference type="Proteomes" id="UP000784294"/>
    </source>
</evidence>